<accession>A0A937LK22</accession>
<gene>
    <name evidence="5" type="ORF">ISQ64_03895</name>
</gene>
<reference evidence="5" key="1">
    <citation type="submission" date="2020-10" db="EMBL/GenBank/DDBJ databases">
        <title>Microbiome of the Black Sea water column analyzed by genome centric metagenomics.</title>
        <authorList>
            <person name="Cabello-Yeves P.J."/>
            <person name="Callieri C."/>
            <person name="Picazo A."/>
            <person name="Mehrshad M."/>
            <person name="Haro-Moreno J.M."/>
            <person name="Roda-Garcia J."/>
            <person name="Dzembekova N."/>
            <person name="Slabakova V."/>
            <person name="Slabakova N."/>
            <person name="Moncheva S."/>
            <person name="Rodriguez-Valera F."/>
        </authorList>
    </citation>
    <scope>NUCLEOTIDE SEQUENCE</scope>
    <source>
        <strain evidence="5">BS307-5m-G50</strain>
    </source>
</reference>
<dbReference type="Gene3D" id="3.40.1440.60">
    <property type="entry name" value="PriA, 3(prime) DNA-binding domain"/>
    <property type="match status" value="1"/>
</dbReference>
<dbReference type="GO" id="GO:0005524">
    <property type="term" value="F:ATP binding"/>
    <property type="evidence" value="ECO:0007669"/>
    <property type="project" value="UniProtKB-KW"/>
</dbReference>
<dbReference type="GO" id="GO:0043138">
    <property type="term" value="F:3'-5' DNA helicase activity"/>
    <property type="evidence" value="ECO:0007669"/>
    <property type="project" value="TreeGrafter"/>
</dbReference>
<organism evidence="5 6">
    <name type="scientific">SAR86 cluster bacterium</name>
    <dbReference type="NCBI Taxonomy" id="2030880"/>
    <lineage>
        <taxon>Bacteria</taxon>
        <taxon>Pseudomonadati</taxon>
        <taxon>Pseudomonadota</taxon>
        <taxon>Gammaproteobacteria</taxon>
        <taxon>SAR86 cluster</taxon>
    </lineage>
</organism>
<dbReference type="GO" id="GO:0006310">
    <property type="term" value="P:DNA recombination"/>
    <property type="evidence" value="ECO:0007669"/>
    <property type="project" value="TreeGrafter"/>
</dbReference>
<dbReference type="InterPro" id="IPR042115">
    <property type="entry name" value="PriA_3primeBD_sf"/>
</dbReference>
<keyword evidence="1" id="KW-0547">Nucleotide-binding</keyword>
<comment type="caution">
    <text evidence="5">The sequence shown here is derived from an EMBL/GenBank/DDBJ whole genome shotgun (WGS) entry which is preliminary data.</text>
</comment>
<dbReference type="GO" id="GO:0003677">
    <property type="term" value="F:DNA binding"/>
    <property type="evidence" value="ECO:0007669"/>
    <property type="project" value="UniProtKB-KW"/>
</dbReference>
<dbReference type="PANTHER" id="PTHR30580:SF0">
    <property type="entry name" value="PRIMOSOMAL PROTEIN N"/>
    <property type="match status" value="1"/>
</dbReference>
<keyword evidence="3" id="KW-0238">DNA-binding</keyword>
<proteinExistence type="predicted"/>
<dbReference type="EMBL" id="JADHQD010000023">
    <property type="protein sequence ID" value="MBL6818529.1"/>
    <property type="molecule type" value="Genomic_DNA"/>
</dbReference>
<protein>
    <submittedName>
        <fullName evidence="5">Primosomal protein N</fullName>
    </submittedName>
</protein>
<dbReference type="AlphaFoldDB" id="A0A937LK22"/>
<evidence type="ECO:0000256" key="1">
    <source>
        <dbReference type="ARBA" id="ARBA00022741"/>
    </source>
</evidence>
<evidence type="ECO:0000313" key="6">
    <source>
        <dbReference type="Proteomes" id="UP000711391"/>
    </source>
</evidence>
<evidence type="ECO:0000256" key="2">
    <source>
        <dbReference type="ARBA" id="ARBA00022840"/>
    </source>
</evidence>
<evidence type="ECO:0000256" key="3">
    <source>
        <dbReference type="ARBA" id="ARBA00023125"/>
    </source>
</evidence>
<dbReference type="InterPro" id="IPR041222">
    <property type="entry name" value="PriA_3primeBD"/>
</dbReference>
<sequence length="161" mass="18543">MKIFFYDVAVPLPIRHCFTYKSDQLIRKGSRIVIPFGSRKLIGIIVKKIVPDEDIKKDKSIKYIDSVIDQFALFENSIFDTIIWASEYYHHPIGEVFQSFIPTSLRQAKTNIDIDESLVNNSIYEIEEVDKKFGLTSYQSKAVNRLSNLKGFKPALLYGVT</sequence>
<dbReference type="Proteomes" id="UP000711391">
    <property type="component" value="Unassembled WGS sequence"/>
</dbReference>
<feature type="domain" description="Primosomal protein N' 3' DNA-binding" evidence="4">
    <location>
        <begin position="7"/>
        <end position="102"/>
    </location>
</feature>
<dbReference type="GO" id="GO:0006270">
    <property type="term" value="P:DNA replication initiation"/>
    <property type="evidence" value="ECO:0007669"/>
    <property type="project" value="TreeGrafter"/>
</dbReference>
<dbReference type="GO" id="GO:0006302">
    <property type="term" value="P:double-strand break repair"/>
    <property type="evidence" value="ECO:0007669"/>
    <property type="project" value="TreeGrafter"/>
</dbReference>
<dbReference type="PANTHER" id="PTHR30580">
    <property type="entry name" value="PRIMOSOMAL PROTEIN N"/>
    <property type="match status" value="1"/>
</dbReference>
<keyword evidence="2" id="KW-0067">ATP-binding</keyword>
<evidence type="ECO:0000259" key="4">
    <source>
        <dbReference type="Pfam" id="PF17764"/>
    </source>
</evidence>
<dbReference type="Pfam" id="PF17764">
    <property type="entry name" value="PriA_3primeBD"/>
    <property type="match status" value="1"/>
</dbReference>
<name>A0A937LK22_9GAMM</name>
<feature type="non-terminal residue" evidence="5">
    <location>
        <position position="161"/>
    </location>
</feature>
<evidence type="ECO:0000313" key="5">
    <source>
        <dbReference type="EMBL" id="MBL6818529.1"/>
    </source>
</evidence>